<evidence type="ECO:0000256" key="1">
    <source>
        <dbReference type="SAM" id="Phobius"/>
    </source>
</evidence>
<evidence type="ECO:0000313" key="2">
    <source>
        <dbReference type="EMBL" id="AKB52702.1"/>
    </source>
</evidence>
<dbReference type="AlphaFoldDB" id="A0A0E3QNG9"/>
<dbReference type="Proteomes" id="UP000033038">
    <property type="component" value="Chromosome"/>
</dbReference>
<dbReference type="EMBL" id="CP009526">
    <property type="protein sequence ID" value="AKB52702.1"/>
    <property type="molecule type" value="Genomic_DNA"/>
</dbReference>
<dbReference type="Pfam" id="PF19119">
    <property type="entry name" value="DUF5803"/>
    <property type="match status" value="1"/>
</dbReference>
<proteinExistence type="predicted"/>
<reference evidence="2" key="1">
    <citation type="submission" date="2014-07" db="EMBL/GenBank/DDBJ databases">
        <title>Methanogenic archaea and the global carbon cycle.</title>
        <authorList>
            <person name="Henriksen J.R."/>
            <person name="Luke J."/>
            <person name="Reinhart S."/>
            <person name="Benedict M.N."/>
            <person name="Youngblut N.D."/>
            <person name="Metcalf M.E."/>
            <person name="Whitaker R.J."/>
            <person name="Metcalf W.W."/>
        </authorList>
    </citation>
    <scope>NUCLEOTIDE SEQUENCE [LARGE SCALE GENOMIC DNA]</scope>
    <source>
        <strain evidence="2">Wiesmoor</strain>
    </source>
</reference>
<keyword evidence="1" id="KW-0812">Transmembrane</keyword>
<dbReference type="HOGENOM" id="CLU_971863_0_0_2"/>
<sequence length="287" mass="32608">MKMRTKIVFMLLALMVVFLSGCMEQKKEIVIDKPGNISSYEFDIFQNESSNQTLANTTTYYMMENDTKIQVVNMVVNTSKLEIYPPDTLDGGVEESPIQDFVQLVVPANQTVADPQTFQELFSKNETSAINYTLTQEVTQGIKVINLEFKEPVTGFIAYTLRSSGDRSFTFVKPDSEFIRVILPEGYVTGNRVFGIARPEPSSVTYDEKGRQTLLWISSKMGEREETIQVKYYTQSAPLLFSAAIIALLCGVGLVLLHYARSKKELEAVRGILDLEKEYERKQRKRK</sequence>
<dbReference type="PROSITE" id="PS51257">
    <property type="entry name" value="PROKAR_LIPOPROTEIN"/>
    <property type="match status" value="1"/>
</dbReference>
<gene>
    <name evidence="2" type="ORF">MSBRW_3449</name>
</gene>
<feature type="transmembrane region" description="Helical" evidence="1">
    <location>
        <begin position="239"/>
        <end position="260"/>
    </location>
</feature>
<accession>A0A0E3QNG9</accession>
<organism evidence="2">
    <name type="scientific">Methanosarcina barkeri str. Wiesmoor</name>
    <dbReference type="NCBI Taxonomy" id="1434109"/>
    <lineage>
        <taxon>Archaea</taxon>
        <taxon>Methanobacteriati</taxon>
        <taxon>Methanobacteriota</taxon>
        <taxon>Stenosarchaea group</taxon>
        <taxon>Methanomicrobia</taxon>
        <taxon>Methanosarcinales</taxon>
        <taxon>Methanosarcinaceae</taxon>
        <taxon>Methanosarcina</taxon>
    </lineage>
</organism>
<dbReference type="PATRIC" id="fig|1434109.4.peg.4473"/>
<keyword evidence="1" id="KW-1133">Transmembrane helix</keyword>
<dbReference type="KEGG" id="mbw:MSBRW_3449"/>
<name>A0A0E3QNG9_METBA</name>
<dbReference type="InterPro" id="IPR043826">
    <property type="entry name" value="DUF5803"/>
</dbReference>
<protein>
    <submittedName>
        <fullName evidence="2">Uncharacterized protein</fullName>
    </submittedName>
</protein>
<keyword evidence="1" id="KW-0472">Membrane</keyword>